<keyword evidence="2" id="KW-1185">Reference proteome</keyword>
<proteinExistence type="predicted"/>
<comment type="caution">
    <text evidence="1">The sequence shown here is derived from an EMBL/GenBank/DDBJ whole genome shotgun (WGS) entry which is preliminary data.</text>
</comment>
<protein>
    <submittedName>
        <fullName evidence="1">Uncharacterized protein</fullName>
    </submittedName>
</protein>
<name>A0AAV7NFS7_PLEWA</name>
<accession>A0AAV7NFS7</accession>
<gene>
    <name evidence="1" type="ORF">NDU88_003151</name>
</gene>
<dbReference type="AlphaFoldDB" id="A0AAV7NFS7"/>
<evidence type="ECO:0000313" key="2">
    <source>
        <dbReference type="Proteomes" id="UP001066276"/>
    </source>
</evidence>
<organism evidence="1 2">
    <name type="scientific">Pleurodeles waltl</name>
    <name type="common">Iberian ribbed newt</name>
    <dbReference type="NCBI Taxonomy" id="8319"/>
    <lineage>
        <taxon>Eukaryota</taxon>
        <taxon>Metazoa</taxon>
        <taxon>Chordata</taxon>
        <taxon>Craniata</taxon>
        <taxon>Vertebrata</taxon>
        <taxon>Euteleostomi</taxon>
        <taxon>Amphibia</taxon>
        <taxon>Batrachia</taxon>
        <taxon>Caudata</taxon>
        <taxon>Salamandroidea</taxon>
        <taxon>Salamandridae</taxon>
        <taxon>Pleurodelinae</taxon>
        <taxon>Pleurodeles</taxon>
    </lineage>
</organism>
<evidence type="ECO:0000313" key="1">
    <source>
        <dbReference type="EMBL" id="KAJ1114921.1"/>
    </source>
</evidence>
<sequence>MQVPQQGYHYTPGKCRQRLEVRCLACTRARRCSCRDNGEVGAETATGGVVPNLCDGRGGRVIEIAAKGYRRARRGSGWKGLQTTAAPHTEGRVIRRRMFPHGASFPFTVSHTDERRAGLSGKLQPSWSDKMLL</sequence>
<dbReference type="Proteomes" id="UP001066276">
    <property type="component" value="Chromosome 8"/>
</dbReference>
<reference evidence="1" key="1">
    <citation type="journal article" date="2022" name="bioRxiv">
        <title>Sequencing and chromosome-scale assembly of the giantPleurodeles waltlgenome.</title>
        <authorList>
            <person name="Brown T."/>
            <person name="Elewa A."/>
            <person name="Iarovenko S."/>
            <person name="Subramanian E."/>
            <person name="Araus A.J."/>
            <person name="Petzold A."/>
            <person name="Susuki M."/>
            <person name="Suzuki K.-i.T."/>
            <person name="Hayashi T."/>
            <person name="Toyoda A."/>
            <person name="Oliveira C."/>
            <person name="Osipova E."/>
            <person name="Leigh N.D."/>
            <person name="Simon A."/>
            <person name="Yun M.H."/>
        </authorList>
    </citation>
    <scope>NUCLEOTIDE SEQUENCE</scope>
    <source>
        <strain evidence="1">20211129_DDA</strain>
        <tissue evidence="1">Liver</tissue>
    </source>
</reference>
<dbReference type="EMBL" id="JANPWB010000012">
    <property type="protein sequence ID" value="KAJ1114921.1"/>
    <property type="molecule type" value="Genomic_DNA"/>
</dbReference>